<accession>A0A915IU40</accession>
<feature type="compositionally biased region" description="Polar residues" evidence="1">
    <location>
        <begin position="7"/>
        <end position="28"/>
    </location>
</feature>
<proteinExistence type="predicted"/>
<dbReference type="Proteomes" id="UP000887565">
    <property type="component" value="Unplaced"/>
</dbReference>
<feature type="compositionally biased region" description="Low complexity" evidence="1">
    <location>
        <begin position="94"/>
        <end position="106"/>
    </location>
</feature>
<dbReference type="GO" id="GO:0000209">
    <property type="term" value="P:protein polyubiquitination"/>
    <property type="evidence" value="ECO:0007669"/>
    <property type="project" value="TreeGrafter"/>
</dbReference>
<feature type="compositionally biased region" description="Low complexity" evidence="1">
    <location>
        <begin position="263"/>
        <end position="275"/>
    </location>
</feature>
<dbReference type="WBParaSite" id="nRc.2.0.1.t17568-RA">
    <property type="protein sequence ID" value="nRc.2.0.1.t17568-RA"/>
    <property type="gene ID" value="nRc.2.0.1.g17568"/>
</dbReference>
<name>A0A915IU40_ROMCU</name>
<feature type="region of interest" description="Disordered" evidence="1">
    <location>
        <begin position="262"/>
        <end position="300"/>
    </location>
</feature>
<feature type="region of interest" description="Disordered" evidence="1">
    <location>
        <begin position="355"/>
        <end position="422"/>
    </location>
</feature>
<evidence type="ECO:0000313" key="3">
    <source>
        <dbReference type="WBParaSite" id="nRc.2.0.1.t17568-RA"/>
    </source>
</evidence>
<feature type="compositionally biased region" description="Polar residues" evidence="1">
    <location>
        <begin position="355"/>
        <end position="368"/>
    </location>
</feature>
<reference evidence="3" key="1">
    <citation type="submission" date="2022-11" db="UniProtKB">
        <authorList>
            <consortium name="WormBaseParasite"/>
        </authorList>
    </citation>
    <scope>IDENTIFICATION</scope>
</reference>
<dbReference type="PANTHER" id="PTHR46276:SF1">
    <property type="entry name" value="E3 UBIQUITIN-PROTEIN LIGASE UBR5"/>
    <property type="match status" value="1"/>
</dbReference>
<feature type="compositionally biased region" description="Low complexity" evidence="1">
    <location>
        <begin position="29"/>
        <end position="41"/>
    </location>
</feature>
<evidence type="ECO:0000256" key="1">
    <source>
        <dbReference type="SAM" id="MobiDB-lite"/>
    </source>
</evidence>
<evidence type="ECO:0000313" key="2">
    <source>
        <dbReference type="Proteomes" id="UP000887565"/>
    </source>
</evidence>
<sequence length="805" mass="87519">GLIFIDSSGNASTRRAIPVSSNPYTSVGQQNQTQVQQQQQQHHPHAGSFAPVLESSVTVTAAPPTLSSSATVAAPSNNNLNNVPDNHPSAATASLNVGSSSTNNTNNSQSNLGSIAASAAAAAAASASTLSTSSLLARLFGVLVRNLTDLLNTAYDYQRMGPSLSRTVPFSKEDAIELQALIDQYLKPSWGWLKIVLDSTESQLKFGSALVGTKLSQIDEKTLNAVMGTPLDVGPSTSGSFYSHSSSFARVLSGIQLRDEFPGGSSTTSGFSTSSETAPPTGKRSSSSKQSAAENLETLNTSNRRDFLNYALSLMRGHSDEHGDDLPAIELTSLRHVAYVLDAMLYYLNNATPPTQQQYRSATSTPSAMSAKHPSGGANYGRSGYDYRSSDLENSLDSFPGAGNKSPSVERSNTARQEEQLDETVAIDQKHLFFKRSDSMTYPGLYPLKPPHEYSVHDSLPLVERPDLLQTEATTETYFGVKNLPQTFKRHQALAKDRGQNFAMHIGLSTGVLSVDKEMKTPVNISLSSEINTVSIVAEKSNVEKLETPTSSSGPAISTDLTTPTKVQPRIQSVIVHTSSIQRQKSSTLLFTRTPEEKERLDQLFTKFSEGPAQAQIYMSRWRLALNIMARAFSDDVGQEPGSILVQLAGFSVKAARFRRDMERLRSPQQGKDLSLEVDRNRNLLIQATIRQLNQFFGRRPSNYSGPPVTVYKVKVKFKDEPGEGLGVARAFYTAVAEAFLSQEKLPNLEGCQPTSYTPTPTSSNKMQQQRNYRQNPQKVAFTASDRPIGNFRPRANADASAKIH</sequence>
<organism evidence="2 3">
    <name type="scientific">Romanomermis culicivorax</name>
    <name type="common">Nematode worm</name>
    <dbReference type="NCBI Taxonomy" id="13658"/>
    <lineage>
        <taxon>Eukaryota</taxon>
        <taxon>Metazoa</taxon>
        <taxon>Ecdysozoa</taxon>
        <taxon>Nematoda</taxon>
        <taxon>Enoplea</taxon>
        <taxon>Dorylaimia</taxon>
        <taxon>Mermithida</taxon>
        <taxon>Mermithoidea</taxon>
        <taxon>Mermithidae</taxon>
        <taxon>Romanomermis</taxon>
    </lineage>
</organism>
<feature type="region of interest" description="Disordered" evidence="1">
    <location>
        <begin position="1"/>
        <end position="46"/>
    </location>
</feature>
<dbReference type="GO" id="GO:0005737">
    <property type="term" value="C:cytoplasm"/>
    <property type="evidence" value="ECO:0007669"/>
    <property type="project" value="TreeGrafter"/>
</dbReference>
<feature type="compositionally biased region" description="Low complexity" evidence="1">
    <location>
        <begin position="754"/>
        <end position="764"/>
    </location>
</feature>
<protein>
    <submittedName>
        <fullName evidence="3">Uncharacterized protein</fullName>
    </submittedName>
</protein>
<keyword evidence="2" id="KW-1185">Reference proteome</keyword>
<feature type="compositionally biased region" description="Polar residues" evidence="1">
    <location>
        <begin position="67"/>
        <end position="76"/>
    </location>
</feature>
<dbReference type="GO" id="GO:0090263">
    <property type="term" value="P:positive regulation of canonical Wnt signaling pathway"/>
    <property type="evidence" value="ECO:0007669"/>
    <property type="project" value="TreeGrafter"/>
</dbReference>
<feature type="compositionally biased region" description="Polar residues" evidence="1">
    <location>
        <begin position="765"/>
        <end position="778"/>
    </location>
</feature>
<dbReference type="GO" id="GO:0034450">
    <property type="term" value="F:ubiquitin-ubiquitin ligase activity"/>
    <property type="evidence" value="ECO:0007669"/>
    <property type="project" value="TreeGrafter"/>
</dbReference>
<feature type="region of interest" description="Disordered" evidence="1">
    <location>
        <begin position="67"/>
        <end position="106"/>
    </location>
</feature>
<dbReference type="PANTHER" id="PTHR46276">
    <property type="entry name" value="E3 UBIQUITIN-PROTEIN LIGASE UBR5"/>
    <property type="match status" value="1"/>
</dbReference>
<feature type="compositionally biased region" description="Polar residues" evidence="1">
    <location>
        <begin position="283"/>
        <end position="300"/>
    </location>
</feature>
<dbReference type="AlphaFoldDB" id="A0A915IU40"/>
<dbReference type="GO" id="GO:0005634">
    <property type="term" value="C:nucleus"/>
    <property type="evidence" value="ECO:0007669"/>
    <property type="project" value="TreeGrafter"/>
</dbReference>
<dbReference type="Gene3D" id="3.90.1750.10">
    <property type="entry name" value="Hect, E3 ligase catalytic domains"/>
    <property type="match status" value="1"/>
</dbReference>
<feature type="compositionally biased region" description="Polar residues" evidence="1">
    <location>
        <begin position="405"/>
        <end position="415"/>
    </location>
</feature>
<feature type="region of interest" description="Disordered" evidence="1">
    <location>
        <begin position="749"/>
        <end position="805"/>
    </location>
</feature>